<evidence type="ECO:0000313" key="2">
    <source>
        <dbReference type="Proteomes" id="UP000250169"/>
    </source>
</evidence>
<proteinExistence type="predicted"/>
<organism evidence="1 2">
    <name type="scientific">Capnocytophaga ochracea</name>
    <dbReference type="NCBI Taxonomy" id="1018"/>
    <lineage>
        <taxon>Bacteria</taxon>
        <taxon>Pseudomonadati</taxon>
        <taxon>Bacteroidota</taxon>
        <taxon>Flavobacteriia</taxon>
        <taxon>Flavobacteriales</taxon>
        <taxon>Flavobacteriaceae</taxon>
        <taxon>Capnocytophaga</taxon>
    </lineage>
</organism>
<sequence length="32" mass="3670">MYKTFRIYIPLNLSKNFGGKDKTPTGQTVSTY</sequence>
<dbReference type="Proteomes" id="UP000250169">
    <property type="component" value="Unassembled WGS sequence"/>
</dbReference>
<evidence type="ECO:0000313" key="1">
    <source>
        <dbReference type="EMBL" id="SQA93221.1"/>
    </source>
</evidence>
<dbReference type="EMBL" id="UAVS01000001">
    <property type="protein sequence ID" value="SQA93221.1"/>
    <property type="molecule type" value="Genomic_DNA"/>
</dbReference>
<dbReference type="AlphaFoldDB" id="A0A2X2SUE5"/>
<accession>A0A2X2SUE5</accession>
<protein>
    <submittedName>
        <fullName evidence="1">Uncharacterized protein</fullName>
    </submittedName>
</protein>
<reference evidence="1 2" key="1">
    <citation type="submission" date="2018-06" db="EMBL/GenBank/DDBJ databases">
        <authorList>
            <consortium name="Pathogen Informatics"/>
            <person name="Doyle S."/>
        </authorList>
    </citation>
    <scope>NUCLEOTIDE SEQUENCE [LARGE SCALE GENOMIC DNA]</scope>
    <source>
        <strain evidence="1 2">NCTC11545</strain>
    </source>
</reference>
<name>A0A2X2SUE5_CAPOC</name>
<gene>
    <name evidence="1" type="ORF">NCTC11545_00587</name>
</gene>